<sequence>MGQYFHYDPPLSLQEWQSLQSPNQQVPYHEDGRSHSFNTPASRSNEASTGTPSLRGGFNSDPKDIFFSESSSDDNDDDDDSDTTIRPDAITRGRRRATSAPVTAAELLPVRRQRENEMRSVSSPPISTWTPDLSFRSHTQPTVTPTTENTPSAPTHEESLSAASEEYRQHQREEARSMISNQVAVQEYFEQMMQTDQEGDEPSVHYGLALSMIERLEFMGRWVEELIAQRRAE</sequence>
<feature type="compositionally biased region" description="Polar residues" evidence="1">
    <location>
        <begin position="35"/>
        <end position="52"/>
    </location>
</feature>
<feature type="compositionally biased region" description="Acidic residues" evidence="1">
    <location>
        <begin position="71"/>
        <end position="82"/>
    </location>
</feature>
<reference evidence="2" key="1">
    <citation type="journal article" date="2020" name="Stud. Mycol.">
        <title>101 Dothideomycetes genomes: a test case for predicting lifestyles and emergence of pathogens.</title>
        <authorList>
            <person name="Haridas S."/>
            <person name="Albert R."/>
            <person name="Binder M."/>
            <person name="Bloem J."/>
            <person name="Labutti K."/>
            <person name="Salamov A."/>
            <person name="Andreopoulos B."/>
            <person name="Baker S."/>
            <person name="Barry K."/>
            <person name="Bills G."/>
            <person name="Bluhm B."/>
            <person name="Cannon C."/>
            <person name="Castanera R."/>
            <person name="Culley D."/>
            <person name="Daum C."/>
            <person name="Ezra D."/>
            <person name="Gonzalez J."/>
            <person name="Henrissat B."/>
            <person name="Kuo A."/>
            <person name="Liang C."/>
            <person name="Lipzen A."/>
            <person name="Lutzoni F."/>
            <person name="Magnuson J."/>
            <person name="Mondo S."/>
            <person name="Nolan M."/>
            <person name="Ohm R."/>
            <person name="Pangilinan J."/>
            <person name="Park H.-J."/>
            <person name="Ramirez L."/>
            <person name="Alfaro M."/>
            <person name="Sun H."/>
            <person name="Tritt A."/>
            <person name="Yoshinaga Y."/>
            <person name="Zwiers L.-H."/>
            <person name="Turgeon B."/>
            <person name="Goodwin S."/>
            <person name="Spatafora J."/>
            <person name="Crous P."/>
            <person name="Grigoriev I."/>
        </authorList>
    </citation>
    <scope>NUCLEOTIDE SEQUENCE</scope>
    <source>
        <strain evidence="2">CBS 125425</strain>
    </source>
</reference>
<protein>
    <submittedName>
        <fullName evidence="2">Uncharacterized protein</fullName>
    </submittedName>
</protein>
<feature type="compositionally biased region" description="Low complexity" evidence="1">
    <location>
        <begin position="139"/>
        <end position="151"/>
    </location>
</feature>
<name>A0A9P4UZA6_9PLEO</name>
<comment type="caution">
    <text evidence="2">The sequence shown here is derived from an EMBL/GenBank/DDBJ whole genome shotgun (WGS) entry which is preliminary data.</text>
</comment>
<dbReference type="AlphaFoldDB" id="A0A9P4UZA6"/>
<feature type="compositionally biased region" description="Basic and acidic residues" evidence="1">
    <location>
        <begin position="155"/>
        <end position="175"/>
    </location>
</feature>
<dbReference type="Proteomes" id="UP000799444">
    <property type="component" value="Unassembled WGS sequence"/>
</dbReference>
<accession>A0A9P4UZA6</accession>
<organism evidence="2 3">
    <name type="scientific">Polyplosphaeria fusca</name>
    <dbReference type="NCBI Taxonomy" id="682080"/>
    <lineage>
        <taxon>Eukaryota</taxon>
        <taxon>Fungi</taxon>
        <taxon>Dikarya</taxon>
        <taxon>Ascomycota</taxon>
        <taxon>Pezizomycotina</taxon>
        <taxon>Dothideomycetes</taxon>
        <taxon>Pleosporomycetidae</taxon>
        <taxon>Pleosporales</taxon>
        <taxon>Tetraplosphaeriaceae</taxon>
        <taxon>Polyplosphaeria</taxon>
    </lineage>
</organism>
<feature type="compositionally biased region" description="Polar residues" evidence="1">
    <location>
        <begin position="119"/>
        <end position="131"/>
    </location>
</feature>
<gene>
    <name evidence="2" type="ORF">EJ04DRAFT_568102</name>
</gene>
<dbReference type="EMBL" id="ML996228">
    <property type="protein sequence ID" value="KAF2730005.1"/>
    <property type="molecule type" value="Genomic_DNA"/>
</dbReference>
<evidence type="ECO:0000313" key="3">
    <source>
        <dbReference type="Proteomes" id="UP000799444"/>
    </source>
</evidence>
<proteinExistence type="predicted"/>
<feature type="region of interest" description="Disordered" evidence="1">
    <location>
        <begin position="15"/>
        <end position="175"/>
    </location>
</feature>
<keyword evidence="3" id="KW-1185">Reference proteome</keyword>
<evidence type="ECO:0000313" key="2">
    <source>
        <dbReference type="EMBL" id="KAF2730005.1"/>
    </source>
</evidence>
<evidence type="ECO:0000256" key="1">
    <source>
        <dbReference type="SAM" id="MobiDB-lite"/>
    </source>
</evidence>
<feature type="compositionally biased region" description="Polar residues" evidence="1">
    <location>
        <begin position="15"/>
        <end position="26"/>
    </location>
</feature>